<dbReference type="PANTHER" id="PTHR11071:SF561">
    <property type="entry name" value="PEPTIDYL-PROLYL CIS-TRANS ISOMERASE D-RELATED"/>
    <property type="match status" value="1"/>
</dbReference>
<dbReference type="InterPro" id="IPR002130">
    <property type="entry name" value="Cyclophilin-type_PPIase_dom"/>
</dbReference>
<dbReference type="PROSITE" id="PS00170">
    <property type="entry name" value="CSA_PPIASE_1"/>
    <property type="match status" value="1"/>
</dbReference>
<dbReference type="GO" id="GO:0006457">
    <property type="term" value="P:protein folding"/>
    <property type="evidence" value="ECO:0007669"/>
    <property type="project" value="InterPro"/>
</dbReference>
<dbReference type="InterPro" id="IPR029000">
    <property type="entry name" value="Cyclophilin-like_dom_sf"/>
</dbReference>
<gene>
    <name evidence="9" type="ORF">TTEB3V08_LOCUS7353</name>
</gene>
<dbReference type="GO" id="GO:0016018">
    <property type="term" value="F:cyclosporin A binding"/>
    <property type="evidence" value="ECO:0007669"/>
    <property type="project" value="TreeGrafter"/>
</dbReference>
<evidence type="ECO:0000313" key="9">
    <source>
        <dbReference type="EMBL" id="CAD7459398.1"/>
    </source>
</evidence>
<evidence type="ECO:0000256" key="7">
    <source>
        <dbReference type="RuleBase" id="RU363019"/>
    </source>
</evidence>
<dbReference type="GO" id="GO:0005737">
    <property type="term" value="C:cytoplasm"/>
    <property type="evidence" value="ECO:0007669"/>
    <property type="project" value="TreeGrafter"/>
</dbReference>
<organism evidence="9">
    <name type="scientific">Timema tahoe</name>
    <dbReference type="NCBI Taxonomy" id="61484"/>
    <lineage>
        <taxon>Eukaryota</taxon>
        <taxon>Metazoa</taxon>
        <taxon>Ecdysozoa</taxon>
        <taxon>Arthropoda</taxon>
        <taxon>Hexapoda</taxon>
        <taxon>Insecta</taxon>
        <taxon>Pterygota</taxon>
        <taxon>Neoptera</taxon>
        <taxon>Polyneoptera</taxon>
        <taxon>Phasmatodea</taxon>
        <taxon>Timematodea</taxon>
        <taxon>Timematoidea</taxon>
        <taxon>Timematidae</taxon>
        <taxon>Timema</taxon>
    </lineage>
</organism>
<evidence type="ECO:0000256" key="2">
    <source>
        <dbReference type="ARBA" id="ARBA00007365"/>
    </source>
</evidence>
<comment type="function">
    <text evidence="6">PPIases accelerate the folding of proteins. It catalyzes the cis-trans isomerization of proline imidic peptide bonds in oligopeptides. Acts on the folding of rhodopsin RH1 and RH2 (but not RH3) and is required for visual transduction.</text>
</comment>
<proteinExistence type="inferred from homology"/>
<dbReference type="Pfam" id="PF00160">
    <property type="entry name" value="Pro_isomerase"/>
    <property type="match status" value="1"/>
</dbReference>
<dbReference type="GO" id="GO:0003755">
    <property type="term" value="F:peptidyl-prolyl cis-trans isomerase activity"/>
    <property type="evidence" value="ECO:0007669"/>
    <property type="project" value="UniProtKB-UniRule"/>
</dbReference>
<dbReference type="FunFam" id="2.40.100.10:FF:000019">
    <property type="entry name" value="Peptidyl-prolyl cis-trans isomerase"/>
    <property type="match status" value="1"/>
</dbReference>
<dbReference type="PANTHER" id="PTHR11071">
    <property type="entry name" value="PEPTIDYL-PROLYL CIS-TRANS ISOMERASE"/>
    <property type="match status" value="1"/>
</dbReference>
<keyword evidence="4 7" id="KW-0697">Rotamase</keyword>
<keyword evidence="3" id="KW-0732">Signal</keyword>
<evidence type="ECO:0000256" key="6">
    <source>
        <dbReference type="ARBA" id="ARBA00056644"/>
    </source>
</evidence>
<evidence type="ECO:0000256" key="3">
    <source>
        <dbReference type="ARBA" id="ARBA00022729"/>
    </source>
</evidence>
<keyword evidence="5 7" id="KW-0413">Isomerase</keyword>
<comment type="catalytic activity">
    <reaction evidence="1 7">
        <text>[protein]-peptidylproline (omega=180) = [protein]-peptidylproline (omega=0)</text>
        <dbReference type="Rhea" id="RHEA:16237"/>
        <dbReference type="Rhea" id="RHEA-COMP:10747"/>
        <dbReference type="Rhea" id="RHEA-COMP:10748"/>
        <dbReference type="ChEBI" id="CHEBI:83833"/>
        <dbReference type="ChEBI" id="CHEBI:83834"/>
        <dbReference type="EC" id="5.2.1.8"/>
    </reaction>
</comment>
<dbReference type="InterPro" id="IPR020892">
    <property type="entry name" value="Cyclophilin-type_PPIase_CS"/>
</dbReference>
<evidence type="ECO:0000256" key="5">
    <source>
        <dbReference type="ARBA" id="ARBA00023235"/>
    </source>
</evidence>
<feature type="domain" description="PPIase cyclophilin-type" evidence="8">
    <location>
        <begin position="114"/>
        <end position="275"/>
    </location>
</feature>
<accession>A0A7R9IJB1</accession>
<name>A0A7R9IJB1_9NEOP</name>
<comment type="similarity">
    <text evidence="2 7">Belongs to the cyclophilin-type PPIase family.</text>
</comment>
<dbReference type="EMBL" id="OE002841">
    <property type="protein sequence ID" value="CAD7459398.1"/>
    <property type="molecule type" value="Genomic_DNA"/>
</dbReference>
<evidence type="ECO:0000256" key="4">
    <source>
        <dbReference type="ARBA" id="ARBA00023110"/>
    </source>
</evidence>
<dbReference type="AlphaFoldDB" id="A0A7R9IJB1"/>
<dbReference type="SUPFAM" id="SSF50891">
    <property type="entry name" value="Cyclophilin-like"/>
    <property type="match status" value="1"/>
</dbReference>
<dbReference type="EC" id="5.2.1.8" evidence="7"/>
<evidence type="ECO:0000259" key="8">
    <source>
        <dbReference type="PROSITE" id="PS50072"/>
    </source>
</evidence>
<evidence type="ECO:0000256" key="1">
    <source>
        <dbReference type="ARBA" id="ARBA00000971"/>
    </source>
</evidence>
<reference evidence="9" key="1">
    <citation type="submission" date="2020-11" db="EMBL/GenBank/DDBJ databases">
        <authorList>
            <person name="Tran Van P."/>
        </authorList>
    </citation>
    <scope>NUCLEOTIDE SEQUENCE</scope>
</reference>
<dbReference type="PROSITE" id="PS50072">
    <property type="entry name" value="CSA_PPIASE_2"/>
    <property type="match status" value="1"/>
</dbReference>
<dbReference type="PRINTS" id="PR00153">
    <property type="entry name" value="CSAPPISMRASE"/>
</dbReference>
<dbReference type="Gene3D" id="2.40.100.10">
    <property type="entry name" value="Cyclophilin-like"/>
    <property type="match status" value="1"/>
</dbReference>
<protein>
    <recommendedName>
        <fullName evidence="7">Peptidyl-prolyl cis-trans isomerase</fullName>
        <shortName evidence="7">PPIase</shortName>
        <ecNumber evidence="7">5.2.1.8</ecNumber>
    </recommendedName>
</protein>
<sequence length="290" mass="32658">MLPTRGVGKSSLFITWFESGWDAGVRDTKETSDVFPWNKKPWWSSNRSQFIFIRTDVLTTWPWRDSHKMYLLRGRGEIVIRCTYCVAVGKWSLDILLRGCVQMATKFKVTDQVFFDITIGDEDVGRIVIGLFGDITPKTVKNFLALTKNGIDGRTYEGTTFHRVIKKFMIQGGDIVGTGSKVGTGSISIYGKYFEDENFEVKHTAPGFLSMANAGKDTNGCQFFITTVPTPWLDGHHTVFGKVVEGQDVIHKIEQTPTDPEDRPSKPVIVKSVGIIPTHDPFYVSDEPYE</sequence>